<dbReference type="AlphaFoldDB" id="A0A8J2P048"/>
<keyword evidence="2" id="KW-1185">Reference proteome</keyword>
<dbReference type="Proteomes" id="UP000708208">
    <property type="component" value="Unassembled WGS sequence"/>
</dbReference>
<evidence type="ECO:0000313" key="2">
    <source>
        <dbReference type="Proteomes" id="UP000708208"/>
    </source>
</evidence>
<sequence>IPVDSYISDLLPALRKVTVTYDPWSRIDPSIFLDFDQVIPSVKILEIHLYCMDKPIMEKLTATFPEVESVKMHFSADHQPLEDFLWLLPKKVKEIQIWDFCLSLYQNLKMESLLTGIRQETCQSFKDTCKDLVQIEELVKYPSMKGLKNLVSLKFFCKDFPFEDDSVEDGSRYFSNLTKWFILEPMGELQIQLAFPEVTFRRNGFIHPPFAALPEFPPISERLIITNFGDTYESDYSYILSKVLIGDFRELPI</sequence>
<comment type="caution">
    <text evidence="1">The sequence shown here is derived from an EMBL/GenBank/DDBJ whole genome shotgun (WGS) entry which is preliminary data.</text>
</comment>
<protein>
    <submittedName>
        <fullName evidence="1">Uncharacterized protein</fullName>
    </submittedName>
</protein>
<gene>
    <name evidence="1" type="ORF">AFUS01_LOCUS9985</name>
</gene>
<accession>A0A8J2P048</accession>
<reference evidence="1" key="1">
    <citation type="submission" date="2021-06" db="EMBL/GenBank/DDBJ databases">
        <authorList>
            <person name="Hodson N. C."/>
            <person name="Mongue J. A."/>
            <person name="Jaron S. K."/>
        </authorList>
    </citation>
    <scope>NUCLEOTIDE SEQUENCE</scope>
</reference>
<proteinExistence type="predicted"/>
<feature type="non-terminal residue" evidence="1">
    <location>
        <position position="1"/>
    </location>
</feature>
<organism evidence="1 2">
    <name type="scientific">Allacma fusca</name>
    <dbReference type="NCBI Taxonomy" id="39272"/>
    <lineage>
        <taxon>Eukaryota</taxon>
        <taxon>Metazoa</taxon>
        <taxon>Ecdysozoa</taxon>
        <taxon>Arthropoda</taxon>
        <taxon>Hexapoda</taxon>
        <taxon>Collembola</taxon>
        <taxon>Symphypleona</taxon>
        <taxon>Sminthuridae</taxon>
        <taxon>Allacma</taxon>
    </lineage>
</organism>
<dbReference type="EMBL" id="CAJVCH010073150">
    <property type="protein sequence ID" value="CAG7720720.1"/>
    <property type="molecule type" value="Genomic_DNA"/>
</dbReference>
<evidence type="ECO:0000313" key="1">
    <source>
        <dbReference type="EMBL" id="CAG7720720.1"/>
    </source>
</evidence>
<name>A0A8J2P048_9HEXA</name>